<name>A0A085NJW9_9BILA</name>
<dbReference type="AlphaFoldDB" id="A0A085NJW9"/>
<organism evidence="1">
    <name type="scientific">Trichuris suis</name>
    <name type="common">pig whipworm</name>
    <dbReference type="NCBI Taxonomy" id="68888"/>
    <lineage>
        <taxon>Eukaryota</taxon>
        <taxon>Metazoa</taxon>
        <taxon>Ecdysozoa</taxon>
        <taxon>Nematoda</taxon>
        <taxon>Enoplea</taxon>
        <taxon>Dorylaimia</taxon>
        <taxon>Trichinellida</taxon>
        <taxon>Trichuridae</taxon>
        <taxon>Trichuris</taxon>
    </lineage>
</organism>
<dbReference type="Proteomes" id="UP000030758">
    <property type="component" value="Unassembled WGS sequence"/>
</dbReference>
<protein>
    <submittedName>
        <fullName evidence="1">Uncharacterized protein</fullName>
    </submittedName>
</protein>
<reference evidence="1" key="1">
    <citation type="journal article" date="2014" name="Nat. Genet.">
        <title>Genome and transcriptome of the porcine whipworm Trichuris suis.</title>
        <authorList>
            <person name="Jex A.R."/>
            <person name="Nejsum P."/>
            <person name="Schwarz E.M."/>
            <person name="Hu L."/>
            <person name="Young N.D."/>
            <person name="Hall R.S."/>
            <person name="Korhonen P.K."/>
            <person name="Liao S."/>
            <person name="Thamsborg S."/>
            <person name="Xia J."/>
            <person name="Xu P."/>
            <person name="Wang S."/>
            <person name="Scheerlinck J.P."/>
            <person name="Hofmann A."/>
            <person name="Sternberg P.W."/>
            <person name="Wang J."/>
            <person name="Gasser R.B."/>
        </authorList>
    </citation>
    <scope>NUCLEOTIDE SEQUENCE [LARGE SCALE GENOMIC DNA]</scope>
    <source>
        <strain evidence="1">DCEP-RM93F</strain>
    </source>
</reference>
<evidence type="ECO:0000313" key="1">
    <source>
        <dbReference type="EMBL" id="KFD69765.1"/>
    </source>
</evidence>
<dbReference type="EMBL" id="KL367493">
    <property type="protein sequence ID" value="KFD69765.1"/>
    <property type="molecule type" value="Genomic_DNA"/>
</dbReference>
<accession>A0A085NJW9</accession>
<gene>
    <name evidence="1" type="ORF">M514_11788</name>
</gene>
<proteinExistence type="predicted"/>
<sequence length="82" mass="9577">MLKLQLQYFGHLIRFLDSLEKSLMLRILEGKRRRGRPKLRWIDGITEATNLSLARPGELTEDRKAWKSLIDGITQSRSRLNA</sequence>